<evidence type="ECO:0000313" key="2">
    <source>
        <dbReference type="EMBL" id="CAL0310689.1"/>
    </source>
</evidence>
<accession>A0AAV1WN05</accession>
<name>A0AAV1WN05_LUPLU</name>
<evidence type="ECO:0000256" key="1">
    <source>
        <dbReference type="SAM" id="MobiDB-lite"/>
    </source>
</evidence>
<reference evidence="2 3" key="1">
    <citation type="submission" date="2024-03" db="EMBL/GenBank/DDBJ databases">
        <authorList>
            <person name="Martinez-Hernandez J."/>
        </authorList>
    </citation>
    <scope>NUCLEOTIDE SEQUENCE [LARGE SCALE GENOMIC DNA]</scope>
</reference>
<organism evidence="2 3">
    <name type="scientific">Lupinus luteus</name>
    <name type="common">European yellow lupine</name>
    <dbReference type="NCBI Taxonomy" id="3873"/>
    <lineage>
        <taxon>Eukaryota</taxon>
        <taxon>Viridiplantae</taxon>
        <taxon>Streptophyta</taxon>
        <taxon>Embryophyta</taxon>
        <taxon>Tracheophyta</taxon>
        <taxon>Spermatophyta</taxon>
        <taxon>Magnoliopsida</taxon>
        <taxon>eudicotyledons</taxon>
        <taxon>Gunneridae</taxon>
        <taxon>Pentapetalae</taxon>
        <taxon>rosids</taxon>
        <taxon>fabids</taxon>
        <taxon>Fabales</taxon>
        <taxon>Fabaceae</taxon>
        <taxon>Papilionoideae</taxon>
        <taxon>50 kb inversion clade</taxon>
        <taxon>genistoids sensu lato</taxon>
        <taxon>core genistoids</taxon>
        <taxon>Genisteae</taxon>
        <taxon>Lupinus</taxon>
    </lineage>
</organism>
<protein>
    <submittedName>
        <fullName evidence="2">Uncharacterized protein</fullName>
    </submittedName>
</protein>
<dbReference type="Proteomes" id="UP001497480">
    <property type="component" value="Unassembled WGS sequence"/>
</dbReference>
<proteinExistence type="predicted"/>
<keyword evidence="3" id="KW-1185">Reference proteome</keyword>
<gene>
    <name evidence="2" type="ORF">LLUT_LOCUS11749</name>
</gene>
<sequence length="277" mass="30486">MPTVMQSVFSDARGCVCGFESSDSRQNDACSNSLARVSDSLAMDDGLSSSEQCNEMARREKEEREEESEEERESADLRNKWEGADSVVPKDGAIMREMIAGELQDVVIEECRMGDPHNFGFRDFGKSGPQYEIDDCVGVELNALHHSLERAIIPCRPQLFNFIHVDSDLNIPSQGHESDFQNEVDLSLDPTHSQLNVDSSVEINNLCVDDLDTSRGSDGVETDGQKLTNVLGQSLVAPTLTNSVMECGVSGTEETKFDPWESIALGGKNKKFKGKLV</sequence>
<dbReference type="EMBL" id="CAXHTB010000008">
    <property type="protein sequence ID" value="CAL0310689.1"/>
    <property type="molecule type" value="Genomic_DNA"/>
</dbReference>
<comment type="caution">
    <text evidence="2">The sequence shown here is derived from an EMBL/GenBank/DDBJ whole genome shotgun (WGS) entry which is preliminary data.</text>
</comment>
<feature type="region of interest" description="Disordered" evidence="1">
    <location>
        <begin position="41"/>
        <end position="77"/>
    </location>
</feature>
<evidence type="ECO:0000313" key="3">
    <source>
        <dbReference type="Proteomes" id="UP001497480"/>
    </source>
</evidence>
<dbReference type="AlphaFoldDB" id="A0AAV1WN05"/>
<feature type="compositionally biased region" description="Acidic residues" evidence="1">
    <location>
        <begin position="63"/>
        <end position="73"/>
    </location>
</feature>